<evidence type="ECO:0000256" key="1">
    <source>
        <dbReference type="ARBA" id="ARBA00004672"/>
    </source>
</evidence>
<keyword evidence="11" id="KW-1185">Reference proteome</keyword>
<dbReference type="InterPro" id="IPR028923">
    <property type="entry name" value="SAICAR_synt/ADE2_N"/>
</dbReference>
<comment type="similarity">
    <text evidence="2 8">Belongs to the SAICAR synthetase family.</text>
</comment>
<comment type="caution">
    <text evidence="10">The sequence shown here is derived from an EMBL/GenBank/DDBJ whole genome shotgun (WGS) entry which is preliminary data.</text>
</comment>
<dbReference type="PATRIC" id="fig|1293598.4.peg.1261"/>
<dbReference type="Proteomes" id="UP000050969">
    <property type="component" value="Unassembled WGS sequence"/>
</dbReference>
<dbReference type="PANTHER" id="PTHR43599:SF3">
    <property type="entry name" value="SI:DKEY-6E2.2"/>
    <property type="match status" value="1"/>
</dbReference>
<dbReference type="CDD" id="cd01415">
    <property type="entry name" value="SAICAR_synt_PurC"/>
    <property type="match status" value="1"/>
</dbReference>
<dbReference type="Gene3D" id="3.30.470.20">
    <property type="entry name" value="ATP-grasp fold, B domain"/>
    <property type="match status" value="1"/>
</dbReference>
<dbReference type="UniPathway" id="UPA00074">
    <property type="reaction ID" value="UER00131"/>
</dbReference>
<evidence type="ECO:0000313" key="10">
    <source>
        <dbReference type="EMBL" id="KRO16416.1"/>
    </source>
</evidence>
<comment type="pathway">
    <text evidence="1 8">Purine metabolism; IMP biosynthesis via de novo pathway; 5-amino-1-(5-phospho-D-ribosyl)imidazole-4-carboxamide from 5-amino-1-(5-phospho-D-ribosyl)imidazole-4-carboxylate: step 1/2.</text>
</comment>
<dbReference type="AlphaFoldDB" id="A0A0R2MW05"/>
<dbReference type="GO" id="GO:0009236">
    <property type="term" value="P:cobalamin biosynthetic process"/>
    <property type="evidence" value="ECO:0007669"/>
    <property type="project" value="InterPro"/>
</dbReference>
<accession>A0A0R2MW05</accession>
<gene>
    <name evidence="8" type="primary">purC</name>
    <name evidence="10" type="ORF">IV56_GL001198</name>
</gene>
<dbReference type="GO" id="GO:0006189">
    <property type="term" value="P:'de novo' IMP biosynthetic process"/>
    <property type="evidence" value="ECO:0007669"/>
    <property type="project" value="UniProtKB-UniRule"/>
</dbReference>
<evidence type="ECO:0000259" key="9">
    <source>
        <dbReference type="Pfam" id="PF01259"/>
    </source>
</evidence>
<organism evidence="10 11">
    <name type="scientific">Lacticaseibacillus saniviri JCM 17471 = DSM 24301</name>
    <dbReference type="NCBI Taxonomy" id="1293598"/>
    <lineage>
        <taxon>Bacteria</taxon>
        <taxon>Bacillati</taxon>
        <taxon>Bacillota</taxon>
        <taxon>Bacilli</taxon>
        <taxon>Lactobacillales</taxon>
        <taxon>Lactobacillaceae</taxon>
        <taxon>Lacticaseibacillus</taxon>
    </lineage>
</organism>
<dbReference type="PANTHER" id="PTHR43599">
    <property type="entry name" value="MULTIFUNCTIONAL PROTEIN ADE2"/>
    <property type="match status" value="1"/>
</dbReference>
<dbReference type="InterPro" id="IPR050089">
    <property type="entry name" value="SAICAR_synthetase"/>
</dbReference>
<dbReference type="SUPFAM" id="SSF56104">
    <property type="entry name" value="SAICAR synthase-like"/>
    <property type="match status" value="1"/>
</dbReference>
<evidence type="ECO:0000256" key="2">
    <source>
        <dbReference type="ARBA" id="ARBA00010190"/>
    </source>
</evidence>
<sequence length="239" mass="26860">MTIQKLDLLYQGKAKAVYATTDPEQLWISYKDQATALNGKRKEAIDGKGALNLHISQRLFQVLAEAAIPTHYVRTLDATSMLCQRAAMLPLEVVVRNFASGHFVSKFHVAPMQALEPAIHELYYKDDALDDPFINDDQVLTLKITDARTLTHMRQLSDRVNAVLRAYFENIAITLVDFKLEFGYLSDGTLVVADELSPDNMRLVDAATGDSLDKDVFRQETGDLVAIYREVAKRLDQIV</sequence>
<dbReference type="Gene3D" id="3.30.200.20">
    <property type="entry name" value="Phosphorylase Kinase, domain 1"/>
    <property type="match status" value="1"/>
</dbReference>
<dbReference type="InterPro" id="IPR018236">
    <property type="entry name" value="SAICAR_synthetase_CS"/>
</dbReference>
<protein>
    <recommendedName>
        <fullName evidence="8">Phosphoribosylaminoimidazole-succinocarboxamide synthase</fullName>
        <ecNumber evidence="8">6.3.2.6</ecNumber>
    </recommendedName>
    <alternativeName>
        <fullName evidence="8">SAICAR synthetase</fullName>
    </alternativeName>
</protein>
<evidence type="ECO:0000256" key="3">
    <source>
        <dbReference type="ARBA" id="ARBA00022598"/>
    </source>
</evidence>
<reference evidence="10 11" key="1">
    <citation type="journal article" date="2015" name="Genome Announc.">
        <title>Expanding the biotechnology potential of lactobacilli through comparative genomics of 213 strains and associated genera.</title>
        <authorList>
            <person name="Sun Z."/>
            <person name="Harris H.M."/>
            <person name="McCann A."/>
            <person name="Guo C."/>
            <person name="Argimon S."/>
            <person name="Zhang W."/>
            <person name="Yang X."/>
            <person name="Jeffery I.B."/>
            <person name="Cooney J.C."/>
            <person name="Kagawa T.F."/>
            <person name="Liu W."/>
            <person name="Song Y."/>
            <person name="Salvetti E."/>
            <person name="Wrobel A."/>
            <person name="Rasinkangas P."/>
            <person name="Parkhill J."/>
            <person name="Rea M.C."/>
            <person name="O'Sullivan O."/>
            <person name="Ritari J."/>
            <person name="Douillard F.P."/>
            <person name="Paul Ross R."/>
            <person name="Yang R."/>
            <person name="Briner A.E."/>
            <person name="Felis G.E."/>
            <person name="de Vos W.M."/>
            <person name="Barrangou R."/>
            <person name="Klaenhammer T.R."/>
            <person name="Caufield P.W."/>
            <person name="Cui Y."/>
            <person name="Zhang H."/>
            <person name="O'Toole P.W."/>
        </authorList>
    </citation>
    <scope>NUCLEOTIDE SEQUENCE [LARGE SCALE GENOMIC DNA]</scope>
    <source>
        <strain evidence="10 11">DSM 24301</strain>
    </source>
</reference>
<dbReference type="PROSITE" id="PS01058">
    <property type="entry name" value="SAICAR_SYNTHETASE_2"/>
    <property type="match status" value="1"/>
</dbReference>
<evidence type="ECO:0000256" key="8">
    <source>
        <dbReference type="HAMAP-Rule" id="MF_00137"/>
    </source>
</evidence>
<dbReference type="GO" id="GO:0004639">
    <property type="term" value="F:phosphoribosylaminoimidazolesuccinocarboxamide synthase activity"/>
    <property type="evidence" value="ECO:0007669"/>
    <property type="project" value="UniProtKB-UniRule"/>
</dbReference>
<dbReference type="HAMAP" id="MF_00137">
    <property type="entry name" value="SAICAR_synth"/>
    <property type="match status" value="1"/>
</dbReference>
<evidence type="ECO:0000256" key="5">
    <source>
        <dbReference type="ARBA" id="ARBA00022755"/>
    </source>
</evidence>
<keyword evidence="4 8" id="KW-0547">Nucleotide-binding</keyword>
<evidence type="ECO:0000256" key="6">
    <source>
        <dbReference type="ARBA" id="ARBA00022840"/>
    </source>
</evidence>
<proteinExistence type="inferred from homology"/>
<evidence type="ECO:0000256" key="4">
    <source>
        <dbReference type="ARBA" id="ARBA00022741"/>
    </source>
</evidence>
<feature type="domain" description="SAICAR synthetase/ADE2 N-terminal" evidence="9">
    <location>
        <begin position="8"/>
        <end position="234"/>
    </location>
</feature>
<dbReference type="EC" id="6.3.2.6" evidence="8"/>
<dbReference type="STRING" id="1293598.IV56_GL001198"/>
<evidence type="ECO:0000313" key="11">
    <source>
        <dbReference type="Proteomes" id="UP000050969"/>
    </source>
</evidence>
<dbReference type="EMBL" id="JQCE01000038">
    <property type="protein sequence ID" value="KRO16416.1"/>
    <property type="molecule type" value="Genomic_DNA"/>
</dbReference>
<evidence type="ECO:0000256" key="7">
    <source>
        <dbReference type="ARBA" id="ARBA00048475"/>
    </source>
</evidence>
<dbReference type="InterPro" id="IPR033934">
    <property type="entry name" value="SAICAR_synt_PurC"/>
</dbReference>
<dbReference type="RefSeq" id="WP_054777341.1">
    <property type="nucleotide sequence ID" value="NZ_BBBX01000011.1"/>
</dbReference>
<dbReference type="OrthoDB" id="9801549at2"/>
<keyword evidence="5 8" id="KW-0658">Purine biosynthesis</keyword>
<comment type="catalytic activity">
    <reaction evidence="7 8">
        <text>5-amino-1-(5-phospho-D-ribosyl)imidazole-4-carboxylate + L-aspartate + ATP = (2S)-2-[5-amino-1-(5-phospho-beta-D-ribosyl)imidazole-4-carboxamido]succinate + ADP + phosphate + 2 H(+)</text>
        <dbReference type="Rhea" id="RHEA:22628"/>
        <dbReference type="ChEBI" id="CHEBI:15378"/>
        <dbReference type="ChEBI" id="CHEBI:29991"/>
        <dbReference type="ChEBI" id="CHEBI:30616"/>
        <dbReference type="ChEBI" id="CHEBI:43474"/>
        <dbReference type="ChEBI" id="CHEBI:58443"/>
        <dbReference type="ChEBI" id="CHEBI:77657"/>
        <dbReference type="ChEBI" id="CHEBI:456216"/>
        <dbReference type="EC" id="6.3.2.6"/>
    </reaction>
</comment>
<keyword evidence="6 8" id="KW-0067">ATP-binding</keyword>
<keyword evidence="3 8" id="KW-0436">Ligase</keyword>
<dbReference type="GO" id="GO:0005524">
    <property type="term" value="F:ATP binding"/>
    <property type="evidence" value="ECO:0007669"/>
    <property type="project" value="UniProtKB-KW"/>
</dbReference>
<name>A0A0R2MW05_9LACO</name>
<dbReference type="Pfam" id="PF01259">
    <property type="entry name" value="SAICAR_synt"/>
    <property type="match status" value="1"/>
</dbReference>